<dbReference type="PROSITE" id="PS51791">
    <property type="entry name" value="HSAC2"/>
    <property type="match status" value="1"/>
</dbReference>
<dbReference type="Proteomes" id="UP000324022">
    <property type="component" value="Unassembled WGS sequence"/>
</dbReference>
<dbReference type="Pfam" id="PF12456">
    <property type="entry name" value="hSac2"/>
    <property type="match status" value="1"/>
</dbReference>
<dbReference type="GO" id="GO:0005783">
    <property type="term" value="C:endoplasmic reticulum"/>
    <property type="evidence" value="ECO:0007669"/>
    <property type="project" value="TreeGrafter"/>
</dbReference>
<gene>
    <name evidence="3" type="ORF">UTRI_02248_B</name>
</gene>
<feature type="region of interest" description="Disordered" evidence="1">
    <location>
        <begin position="325"/>
        <end position="360"/>
    </location>
</feature>
<dbReference type="GO" id="GO:0046856">
    <property type="term" value="P:phosphatidylinositol dephosphorylation"/>
    <property type="evidence" value="ECO:0007669"/>
    <property type="project" value="TreeGrafter"/>
</dbReference>
<sequence>MSAADSSPPAATREKIITAVAPPSAAQPLRTEADSRSSTIPLSKDSHIPKARFVLMEKALDDAFNDIWANNANAISHCYSNTDALKVDFTRTGKRSFLGMINDATNSVYRMVQGAVTDFFRQTVLDFTYGSIGLHGLERYYDDLNSRDPSESIRLARVRASAIESCRREVVPESEDLIGGWTLCSPLQANTVQALKLEEKVALLTAKALYVCSYDFGSEKLNEFTKVLAGDIVGIQEGLYVTSPNESSHPDDNWGFVVTYLNSISRSNTTASIKNITTTTAAAETASSAHATESARRIFAFRAISDEIDDPRILSNANGTLRSRHLHHTVKGNPPKSQRGNDAIGKRTREYDAQDDDDEEGCVSSKRKVGMIVELLREYCMDAGAFDPDDEDVEQPFITHKTIQSLDEAKAMMPLFGPLIEGLKRRLWL</sequence>
<evidence type="ECO:0000256" key="1">
    <source>
        <dbReference type="SAM" id="MobiDB-lite"/>
    </source>
</evidence>
<feature type="region of interest" description="Disordered" evidence="1">
    <location>
        <begin position="1"/>
        <end position="42"/>
    </location>
</feature>
<organism evidence="3 4">
    <name type="scientific">Ustilago trichophora</name>
    <dbReference type="NCBI Taxonomy" id="86804"/>
    <lineage>
        <taxon>Eukaryota</taxon>
        <taxon>Fungi</taxon>
        <taxon>Dikarya</taxon>
        <taxon>Basidiomycota</taxon>
        <taxon>Ustilaginomycotina</taxon>
        <taxon>Ustilaginomycetes</taxon>
        <taxon>Ustilaginales</taxon>
        <taxon>Ustilaginaceae</taxon>
        <taxon>Ustilago</taxon>
    </lineage>
</organism>
<dbReference type="AlphaFoldDB" id="A0A5C3DVG0"/>
<protein>
    <recommendedName>
        <fullName evidence="2">HSac2 domain-containing protein</fullName>
    </recommendedName>
</protein>
<dbReference type="InterPro" id="IPR034753">
    <property type="entry name" value="hSac2"/>
</dbReference>
<proteinExistence type="predicted"/>
<dbReference type="PANTHER" id="PTHR45662:SF7">
    <property type="entry name" value="SACI DOMAIN PROTEIN (AFU_ORTHOLOGUE AFUA_1G15890)"/>
    <property type="match status" value="1"/>
</dbReference>
<feature type="domain" description="HSac2" evidence="2">
    <location>
        <begin position="153"/>
        <end position="314"/>
    </location>
</feature>
<dbReference type="InterPro" id="IPR022158">
    <property type="entry name" value="Inositol_phosphatase"/>
</dbReference>
<evidence type="ECO:0000259" key="2">
    <source>
        <dbReference type="PROSITE" id="PS51791"/>
    </source>
</evidence>
<dbReference type="EMBL" id="OOIN01000003">
    <property type="protein sequence ID" value="SPO22238.1"/>
    <property type="molecule type" value="Genomic_DNA"/>
</dbReference>
<dbReference type="GO" id="GO:0043812">
    <property type="term" value="F:phosphatidylinositol-4-phosphate phosphatase activity"/>
    <property type="evidence" value="ECO:0007669"/>
    <property type="project" value="TreeGrafter"/>
</dbReference>
<dbReference type="OrthoDB" id="405996at2759"/>
<evidence type="ECO:0000313" key="4">
    <source>
        <dbReference type="Proteomes" id="UP000324022"/>
    </source>
</evidence>
<dbReference type="PANTHER" id="PTHR45662">
    <property type="entry name" value="PHOSPHATIDYLINOSITIDE PHOSPHATASE SAC1"/>
    <property type="match status" value="1"/>
</dbReference>
<name>A0A5C3DVG0_9BASI</name>
<evidence type="ECO:0000313" key="3">
    <source>
        <dbReference type="EMBL" id="SPO22238.1"/>
    </source>
</evidence>
<accession>A0A5C3DVG0</accession>
<reference evidence="3 4" key="1">
    <citation type="submission" date="2018-03" db="EMBL/GenBank/DDBJ databases">
        <authorList>
            <person name="Guldener U."/>
        </authorList>
    </citation>
    <scope>NUCLEOTIDE SEQUENCE [LARGE SCALE GENOMIC DNA]</scope>
    <source>
        <strain evidence="3 4">NBRC100155</strain>
    </source>
</reference>
<keyword evidence="4" id="KW-1185">Reference proteome</keyword>